<evidence type="ECO:0000313" key="1">
    <source>
        <dbReference type="EMBL" id="GAT13431.1"/>
    </source>
</evidence>
<dbReference type="STRING" id="1797.RMCT_0402"/>
<gene>
    <name evidence="1" type="ORF">RMCT_0402</name>
</gene>
<dbReference type="OMA" id="PEWRMEL"/>
<reference evidence="1 2" key="1">
    <citation type="journal article" date="2016" name="Genome Announc.">
        <title>Draft Genome Sequences of Five Rapidly Growing Mycobacterium Species, M. thermoresistibile, M. fortuitum subsp. acetamidolyticum, M. canariasense, M. brisbanense, and M. novocastrense.</title>
        <authorList>
            <person name="Katahira K."/>
            <person name="Ogura Y."/>
            <person name="Gotoh Y."/>
            <person name="Hayashi T."/>
        </authorList>
    </citation>
    <scope>NUCLEOTIDE SEQUENCE [LARGE SCALE GENOMIC DNA]</scope>
    <source>
        <strain evidence="1 2">JCM6362</strain>
    </source>
</reference>
<dbReference type="OrthoDB" id="3579012at2"/>
<dbReference type="RefSeq" id="WP_003927444.1">
    <property type="nucleotide sequence ID" value="NZ_BCTB01000002.1"/>
</dbReference>
<dbReference type="EMBL" id="BCTB01000002">
    <property type="protein sequence ID" value="GAT13431.1"/>
    <property type="molecule type" value="Genomic_DNA"/>
</dbReference>
<evidence type="ECO:0008006" key="3">
    <source>
        <dbReference type="Google" id="ProtNLM"/>
    </source>
</evidence>
<proteinExistence type="predicted"/>
<evidence type="ECO:0000313" key="2">
    <source>
        <dbReference type="Proteomes" id="UP000069654"/>
    </source>
</evidence>
<dbReference type="AlphaFoldDB" id="A0A117ILB5"/>
<sequence length="244" mass="27045">MTGPLRRLRPPHPLDVLSAVWSTAAATPVAWLVKGRRLTVNIDGADVSLTITDFDPRMDILRLSVGRLGRVELGACDIEWADNRIDRLTAVLHDVHLKPSVRPELVAGPVHLTADIPADVVPVWLASKAPRLSGDIDDDGVARIWLARRPHWGRLEIDARLERSTSGTATDHPADHSALWLHPRAVVRGRRRLRFPAWTPGYRFPLPELPHGLRVTGIEFAPGRLHLSGDVGQWRLPVTSIPPL</sequence>
<reference evidence="2" key="2">
    <citation type="submission" date="2016-02" db="EMBL/GenBank/DDBJ databases">
        <title>Draft genome sequence of five rapidly growing Mycobacterium species.</title>
        <authorList>
            <person name="Katahira K."/>
            <person name="Gotou Y."/>
            <person name="Iida K."/>
            <person name="Ogura Y."/>
            <person name="Hayashi T."/>
        </authorList>
    </citation>
    <scope>NUCLEOTIDE SEQUENCE [LARGE SCALE GENOMIC DNA]</scope>
    <source>
        <strain evidence="2">JCM6362</strain>
    </source>
</reference>
<organism evidence="1 2">
    <name type="scientific">Mycolicibacterium thermoresistibile</name>
    <name type="common">Mycobacterium thermoresistibile</name>
    <dbReference type="NCBI Taxonomy" id="1797"/>
    <lineage>
        <taxon>Bacteria</taxon>
        <taxon>Bacillati</taxon>
        <taxon>Actinomycetota</taxon>
        <taxon>Actinomycetes</taxon>
        <taxon>Mycobacteriales</taxon>
        <taxon>Mycobacteriaceae</taxon>
        <taxon>Mycolicibacterium</taxon>
    </lineage>
</organism>
<comment type="caution">
    <text evidence="1">The sequence shown here is derived from an EMBL/GenBank/DDBJ whole genome shotgun (WGS) entry which is preliminary data.</text>
</comment>
<dbReference type="Proteomes" id="UP000069654">
    <property type="component" value="Unassembled WGS sequence"/>
</dbReference>
<name>A0A117ILB5_MYCTH</name>
<accession>A0A117ILB5</accession>
<protein>
    <recommendedName>
        <fullName evidence="3">DUF2993 domain-containing protein</fullName>
    </recommendedName>
</protein>